<reference evidence="4" key="1">
    <citation type="submission" date="2022-10" db="EMBL/GenBank/DDBJ databases">
        <title>The complete genomes of actinobacterial strains from the NBC collection.</title>
        <authorList>
            <person name="Joergensen T.S."/>
            <person name="Alvarez Arevalo M."/>
            <person name="Sterndorff E.B."/>
            <person name="Faurdal D."/>
            <person name="Vuksanovic O."/>
            <person name="Mourched A.-S."/>
            <person name="Charusanti P."/>
            <person name="Shaw S."/>
            <person name="Blin K."/>
            <person name="Weber T."/>
        </authorList>
    </citation>
    <scope>NUCLEOTIDE SEQUENCE</scope>
    <source>
        <strain evidence="4">NBC_00093</strain>
    </source>
</reference>
<dbReference type="InterPro" id="IPR015510">
    <property type="entry name" value="PGRP"/>
</dbReference>
<dbReference type="PANTHER" id="PTHR11022">
    <property type="entry name" value="PEPTIDOGLYCAN RECOGNITION PROTEIN"/>
    <property type="match status" value="1"/>
</dbReference>
<dbReference type="EMBL" id="CP108222">
    <property type="protein sequence ID" value="WTT19951.1"/>
    <property type="molecule type" value="Genomic_DNA"/>
</dbReference>
<dbReference type="CDD" id="cd06583">
    <property type="entry name" value="PGRP"/>
    <property type="match status" value="1"/>
</dbReference>
<proteinExistence type="inferred from homology"/>
<dbReference type="AlphaFoldDB" id="A0AAU2A8R5"/>
<dbReference type="Gene3D" id="3.40.80.10">
    <property type="entry name" value="Peptidoglycan recognition protein-like"/>
    <property type="match status" value="1"/>
</dbReference>
<dbReference type="GO" id="GO:0009253">
    <property type="term" value="P:peptidoglycan catabolic process"/>
    <property type="evidence" value="ECO:0007669"/>
    <property type="project" value="InterPro"/>
</dbReference>
<dbReference type="SMART" id="SM00701">
    <property type="entry name" value="PGRP"/>
    <property type="match status" value="1"/>
</dbReference>
<dbReference type="PANTHER" id="PTHR11022:SF41">
    <property type="entry name" value="PEPTIDOGLYCAN-RECOGNITION PROTEIN LC-RELATED"/>
    <property type="match status" value="1"/>
</dbReference>
<protein>
    <submittedName>
        <fullName evidence="4">Peptidoglycan recognition protein family protein</fullName>
    </submittedName>
</protein>
<dbReference type="InterPro" id="IPR006311">
    <property type="entry name" value="TAT_signal"/>
</dbReference>
<sequence length="236" mass="24692">MTSRPVSPLPRRAFLTALGAGAALSALPSPASAAPASYTLLSRADWGADETLRFAGGTEVWPSEYYPVQTLTVHHTDDGSTDPDPAAVVRAIYRTDAAEYGDMGYNFLIDKNGLVYEGRWSGTDGTPAHDASGRMVTGAHVQGYNSGNIGIAMLGTFTTTPPSSAARTALVQLLADLADRHTLAPLGKVVYVNPVSGVSRPAPVIGGHRHWAATDCPGTLYTAMPSIRDEVAALLA</sequence>
<dbReference type="SUPFAM" id="SSF55846">
    <property type="entry name" value="N-acetylmuramoyl-L-alanine amidase-like"/>
    <property type="match status" value="1"/>
</dbReference>
<organism evidence="4">
    <name type="scientific">Streptomyces sp. NBC_00093</name>
    <dbReference type="NCBI Taxonomy" id="2975649"/>
    <lineage>
        <taxon>Bacteria</taxon>
        <taxon>Bacillati</taxon>
        <taxon>Actinomycetota</taxon>
        <taxon>Actinomycetes</taxon>
        <taxon>Kitasatosporales</taxon>
        <taxon>Streptomycetaceae</taxon>
        <taxon>Streptomyces</taxon>
    </lineage>
</organism>
<dbReference type="GO" id="GO:0008270">
    <property type="term" value="F:zinc ion binding"/>
    <property type="evidence" value="ECO:0007669"/>
    <property type="project" value="InterPro"/>
</dbReference>
<dbReference type="InterPro" id="IPR036505">
    <property type="entry name" value="Amidase/PGRP_sf"/>
</dbReference>
<evidence type="ECO:0000256" key="2">
    <source>
        <dbReference type="SAM" id="SignalP"/>
    </source>
</evidence>
<accession>A0AAU2A8R5</accession>
<dbReference type="Pfam" id="PF01510">
    <property type="entry name" value="Amidase_2"/>
    <property type="match status" value="1"/>
</dbReference>
<feature type="chain" id="PRO_5043334169" evidence="2">
    <location>
        <begin position="34"/>
        <end position="236"/>
    </location>
</feature>
<evidence type="ECO:0000259" key="3">
    <source>
        <dbReference type="SMART" id="SM00701"/>
    </source>
</evidence>
<gene>
    <name evidence="4" type="ORF">OHA22_32695</name>
</gene>
<dbReference type="PROSITE" id="PS51318">
    <property type="entry name" value="TAT"/>
    <property type="match status" value="1"/>
</dbReference>
<keyword evidence="2" id="KW-0732">Signal</keyword>
<evidence type="ECO:0000256" key="1">
    <source>
        <dbReference type="ARBA" id="ARBA00007553"/>
    </source>
</evidence>
<dbReference type="GO" id="GO:0008745">
    <property type="term" value="F:N-acetylmuramoyl-L-alanine amidase activity"/>
    <property type="evidence" value="ECO:0007669"/>
    <property type="project" value="InterPro"/>
</dbReference>
<feature type="domain" description="Peptidoglycan recognition protein family" evidence="3">
    <location>
        <begin position="38"/>
        <end position="196"/>
    </location>
</feature>
<comment type="similarity">
    <text evidence="1">Belongs to the N-acetylmuramoyl-L-alanine amidase 2 family.</text>
</comment>
<feature type="signal peptide" evidence="2">
    <location>
        <begin position="1"/>
        <end position="33"/>
    </location>
</feature>
<name>A0AAU2A8R5_9ACTN</name>
<dbReference type="InterPro" id="IPR002502">
    <property type="entry name" value="Amidase_domain"/>
</dbReference>
<evidence type="ECO:0000313" key="4">
    <source>
        <dbReference type="EMBL" id="WTT19951.1"/>
    </source>
</evidence>
<dbReference type="InterPro" id="IPR006619">
    <property type="entry name" value="PGRP_domain_met/bac"/>
</dbReference>